<keyword evidence="3" id="KW-1185">Reference proteome</keyword>
<keyword evidence="1" id="KW-0472">Membrane</keyword>
<dbReference type="Proteomes" id="UP001157161">
    <property type="component" value="Unassembled WGS sequence"/>
</dbReference>
<evidence type="ECO:0000313" key="3">
    <source>
        <dbReference type="Proteomes" id="UP001157161"/>
    </source>
</evidence>
<name>A0AA37XG07_9MICO</name>
<evidence type="ECO:0000256" key="1">
    <source>
        <dbReference type="SAM" id="Phobius"/>
    </source>
</evidence>
<reference evidence="2" key="1">
    <citation type="journal article" date="2014" name="Int. J. Syst. Evol. Microbiol.">
        <title>Complete genome sequence of Corynebacterium casei LMG S-19264T (=DSM 44701T), isolated from a smear-ripened cheese.</title>
        <authorList>
            <consortium name="US DOE Joint Genome Institute (JGI-PGF)"/>
            <person name="Walter F."/>
            <person name="Albersmeier A."/>
            <person name="Kalinowski J."/>
            <person name="Ruckert C."/>
        </authorList>
    </citation>
    <scope>NUCLEOTIDE SEQUENCE</scope>
    <source>
        <strain evidence="2">NBRC 112290</strain>
    </source>
</reference>
<feature type="transmembrane region" description="Helical" evidence="1">
    <location>
        <begin position="180"/>
        <end position="199"/>
    </location>
</feature>
<dbReference type="EMBL" id="BSUM01000001">
    <property type="protein sequence ID" value="GMA32391.1"/>
    <property type="molecule type" value="Genomic_DNA"/>
</dbReference>
<protein>
    <submittedName>
        <fullName evidence="2">Uncharacterized protein</fullName>
    </submittedName>
</protein>
<comment type="caution">
    <text evidence="2">The sequence shown here is derived from an EMBL/GenBank/DDBJ whole genome shotgun (WGS) entry which is preliminary data.</text>
</comment>
<accession>A0AA37XG07</accession>
<dbReference type="AlphaFoldDB" id="A0AA37XG07"/>
<reference evidence="2" key="2">
    <citation type="submission" date="2023-02" db="EMBL/GenBank/DDBJ databases">
        <authorList>
            <person name="Sun Q."/>
            <person name="Mori K."/>
        </authorList>
    </citation>
    <scope>NUCLEOTIDE SEQUENCE</scope>
    <source>
        <strain evidence="2">NBRC 112290</strain>
    </source>
</reference>
<gene>
    <name evidence="2" type="ORF">GCM10025875_23830</name>
</gene>
<sequence length="373" mass="39723">MPKPVPDAPTDEPGGEVQHAAALARFRAFPLGAVATLATLALGALVWFVSLLGRVPAPFCHGAAMSPGDVCERRRRRSTRTSEVTYERVLAEAVQNLTTQRWWTLAVVLVCVLAALAIVVRWRGDVALARELAAAQPWFATAERTAWITVGAVIGALVLLGGGLWAGLRFAIGGSVGTGVGVVVVVGSVLIALVLVLVARPTGAHYVGVYREGVHLVRRGGLRRVPWLEVQLVDGGSPSLTVVGDPSRVRLDARVAREVRRGTWQTWTATALARLEAGERLDFGVLTLTREALLPDGGAPVPLADLGGFTHLQRPRENLRLEIRTRAGEVAAGVDATRIANAHVLSTLLEWLVKVTLPPFPGSTPSRDDAGRV</sequence>
<proteinExistence type="predicted"/>
<keyword evidence="1" id="KW-1133">Transmembrane helix</keyword>
<organism evidence="2 3">
    <name type="scientific">Litorihabitans aurantiacus</name>
    <dbReference type="NCBI Taxonomy" id="1930061"/>
    <lineage>
        <taxon>Bacteria</taxon>
        <taxon>Bacillati</taxon>
        <taxon>Actinomycetota</taxon>
        <taxon>Actinomycetes</taxon>
        <taxon>Micrococcales</taxon>
        <taxon>Beutenbergiaceae</taxon>
        <taxon>Litorihabitans</taxon>
    </lineage>
</organism>
<dbReference type="RefSeq" id="WP_284251087.1">
    <property type="nucleotide sequence ID" value="NZ_BSUM01000001.1"/>
</dbReference>
<feature type="transmembrane region" description="Helical" evidence="1">
    <location>
        <begin position="145"/>
        <end position="168"/>
    </location>
</feature>
<feature type="transmembrane region" description="Helical" evidence="1">
    <location>
        <begin position="28"/>
        <end position="49"/>
    </location>
</feature>
<keyword evidence="1" id="KW-0812">Transmembrane</keyword>
<evidence type="ECO:0000313" key="2">
    <source>
        <dbReference type="EMBL" id="GMA32391.1"/>
    </source>
</evidence>
<feature type="transmembrane region" description="Helical" evidence="1">
    <location>
        <begin position="102"/>
        <end position="124"/>
    </location>
</feature>